<evidence type="ECO:0000313" key="1">
    <source>
        <dbReference type="EMBL" id="CAI2181719.1"/>
    </source>
</evidence>
<dbReference type="EMBL" id="CAMKVN010002583">
    <property type="protein sequence ID" value="CAI2181719.1"/>
    <property type="molecule type" value="Genomic_DNA"/>
</dbReference>
<evidence type="ECO:0000313" key="2">
    <source>
        <dbReference type="Proteomes" id="UP001153678"/>
    </source>
</evidence>
<organism evidence="1 2">
    <name type="scientific">Funneliformis geosporum</name>
    <dbReference type="NCBI Taxonomy" id="1117311"/>
    <lineage>
        <taxon>Eukaryota</taxon>
        <taxon>Fungi</taxon>
        <taxon>Fungi incertae sedis</taxon>
        <taxon>Mucoromycota</taxon>
        <taxon>Glomeromycotina</taxon>
        <taxon>Glomeromycetes</taxon>
        <taxon>Glomerales</taxon>
        <taxon>Glomeraceae</taxon>
        <taxon>Funneliformis</taxon>
    </lineage>
</organism>
<accession>A0A9W4SUU7</accession>
<sequence>MLKYLPKVYHPEKDPKSVTENQSILDKFVSQIEISSKASIIE</sequence>
<comment type="caution">
    <text evidence="1">The sequence shown here is derived from an EMBL/GenBank/DDBJ whole genome shotgun (WGS) entry which is preliminary data.</text>
</comment>
<proteinExistence type="predicted"/>
<gene>
    <name evidence="1" type="ORF">FWILDA_LOCUS10227</name>
</gene>
<keyword evidence="2" id="KW-1185">Reference proteome</keyword>
<dbReference type="Proteomes" id="UP001153678">
    <property type="component" value="Unassembled WGS sequence"/>
</dbReference>
<protein>
    <submittedName>
        <fullName evidence="1">6744_t:CDS:1</fullName>
    </submittedName>
</protein>
<dbReference type="AlphaFoldDB" id="A0A9W4SUU7"/>
<reference evidence="1" key="1">
    <citation type="submission" date="2022-08" db="EMBL/GenBank/DDBJ databases">
        <authorList>
            <person name="Kallberg Y."/>
            <person name="Tangrot J."/>
            <person name="Rosling A."/>
        </authorList>
    </citation>
    <scope>NUCLEOTIDE SEQUENCE</scope>
    <source>
        <strain evidence="1">Wild A</strain>
    </source>
</reference>
<name>A0A9W4SUU7_9GLOM</name>